<proteinExistence type="predicted"/>
<dbReference type="RefSeq" id="XP_003251772.2">
    <property type="nucleotide sequence ID" value="XM_003251724.4"/>
</dbReference>
<reference evidence="3" key="2">
    <citation type="submission" date="2025-04" db="UniProtKB">
        <authorList>
            <consortium name="RefSeq"/>
        </authorList>
    </citation>
    <scope>IDENTIFICATION</scope>
    <source>
        <strain evidence="3">DH4</strain>
        <tissue evidence="3">Whole body</tissue>
    </source>
</reference>
<protein>
    <submittedName>
        <fullName evidence="3">Uncharacterized protein LOC100578606 isoform X1</fullName>
    </submittedName>
</protein>
<evidence type="ECO:0000313" key="1">
    <source>
        <dbReference type="EnsemblMetazoa" id="XP_003251772"/>
    </source>
</evidence>
<accession>A0A7M7GFJ4</accession>
<sequence>MLFIEEDEREDQDLNRRYSRLLKKIRREIASKDTSTMFCLRGETNGDTKFKEILKQDDFGWWLSDEDDLKSPTSARSKDRLSLGSSESMFSCIDSDDTENYFLAQEFKQECKECNYEKIELTSLIHENLDLNLIEQDAIRKESDVTPFLMEDERYSNDSRSKPEALHGMCYTPERLVRSQEYRILAPSPRYLSISQPKIVQQKENLRKGFCCRRQLNCFTDSKQPAMQLKSFAESRPREGIASTIGLHGWKDNKRIYNDDVGTKSNNENETKMEDVSDYNKSCSLRTPDSISKRSSYDKLNITWEDCGKMGTRSSSLDTSGIQSNDWSSDTHSDMQNTFLCLSDELATTDYKLDNSQERCTAINEVVSILEELDVNPEKATILLEEDRFCDSTSTHDQLTRLALTTETDANVLEVLENPEHLVKHLQNKIKKLQISNKDIYRDIFNLRESFQCDEQRITDILSDTNKLRQDVHELRYLDDLLKLLRGELERISKRNWPFVIGHTNHSEEMNLIV</sequence>
<dbReference type="GeneID" id="100578606"/>
<keyword evidence="2" id="KW-1185">Reference proteome</keyword>
<accession>A0A8B6XUP7</accession>
<reference evidence="1" key="1">
    <citation type="submission" date="2021-01" db="UniProtKB">
        <authorList>
            <consortium name="EnsemblMetazoa"/>
        </authorList>
    </citation>
    <scope>IDENTIFICATION</scope>
    <source>
        <strain evidence="1">DH4</strain>
    </source>
</reference>
<reference evidence="2" key="3">
    <citation type="submission" date="2025-05" db="UniProtKB">
        <authorList>
            <consortium name="RefSeq"/>
        </authorList>
    </citation>
    <scope>NUCLEOTIDE SEQUENCE [LARGE SCALE GENOMIC DNA]</scope>
    <source>
        <strain evidence="2">DH4</strain>
    </source>
</reference>
<dbReference type="KEGG" id="ame:100578606"/>
<organism evidence="1">
    <name type="scientific">Apis mellifera</name>
    <name type="common">Honeybee</name>
    <dbReference type="NCBI Taxonomy" id="7460"/>
    <lineage>
        <taxon>Eukaryota</taxon>
        <taxon>Metazoa</taxon>
        <taxon>Ecdysozoa</taxon>
        <taxon>Arthropoda</taxon>
        <taxon>Hexapoda</taxon>
        <taxon>Insecta</taxon>
        <taxon>Pterygota</taxon>
        <taxon>Neoptera</taxon>
        <taxon>Endopterygota</taxon>
        <taxon>Hymenoptera</taxon>
        <taxon>Apocrita</taxon>
        <taxon>Aculeata</taxon>
        <taxon>Apoidea</taxon>
        <taxon>Anthophila</taxon>
        <taxon>Apidae</taxon>
        <taxon>Apis</taxon>
    </lineage>
</organism>
<dbReference type="EnsemblMetazoa" id="XM_003251724">
    <property type="protein sequence ID" value="XP_003251772"/>
    <property type="gene ID" value="LOC100578606"/>
</dbReference>
<gene>
    <name evidence="3" type="primary">LOC100578606</name>
</gene>
<evidence type="ECO:0000313" key="3">
    <source>
        <dbReference type="RefSeq" id="XP_003251772.2"/>
    </source>
</evidence>
<evidence type="ECO:0000313" key="2">
    <source>
        <dbReference type="Proteomes" id="UP000005203"/>
    </source>
</evidence>
<name>A0A7M7GFJ4_APIME</name>
<dbReference type="OrthoDB" id="7741006at2759"/>
<dbReference type="Proteomes" id="UP000005203">
    <property type="component" value="Linkage group LG1"/>
</dbReference>
<dbReference type="AlphaFoldDB" id="A0A7M7GFJ4"/>